<accession>A0AAW0C0A6</accession>
<evidence type="ECO:0000256" key="1">
    <source>
        <dbReference type="SAM" id="MobiDB-lite"/>
    </source>
</evidence>
<dbReference type="EMBL" id="JAYKXP010000063">
    <property type="protein sequence ID" value="KAK7032580.1"/>
    <property type="molecule type" value="Genomic_DNA"/>
</dbReference>
<evidence type="ECO:0000313" key="3">
    <source>
        <dbReference type="EMBL" id="KAK7032580.1"/>
    </source>
</evidence>
<dbReference type="Proteomes" id="UP001383192">
    <property type="component" value="Unassembled WGS sequence"/>
</dbReference>
<evidence type="ECO:0000313" key="4">
    <source>
        <dbReference type="Proteomes" id="UP001383192"/>
    </source>
</evidence>
<organism evidence="3 4">
    <name type="scientific">Paramarasmius palmivorus</name>
    <dbReference type="NCBI Taxonomy" id="297713"/>
    <lineage>
        <taxon>Eukaryota</taxon>
        <taxon>Fungi</taxon>
        <taxon>Dikarya</taxon>
        <taxon>Basidiomycota</taxon>
        <taxon>Agaricomycotina</taxon>
        <taxon>Agaricomycetes</taxon>
        <taxon>Agaricomycetidae</taxon>
        <taxon>Agaricales</taxon>
        <taxon>Marasmiineae</taxon>
        <taxon>Marasmiaceae</taxon>
        <taxon>Paramarasmius</taxon>
    </lineage>
</organism>
<feature type="compositionally biased region" description="Basic and acidic residues" evidence="1">
    <location>
        <begin position="1"/>
        <end position="10"/>
    </location>
</feature>
<sequence length="135" mass="14779">MYNNLNKDHSTVNGGASDSTSGTQGDTSSTTDKHVNGSINWHLGGKFSMNVSQDIKLTVNSVPNYTDGSQNTTSTVRIPLFDLERPSTNVPRIFVSEKSILNRLAAQQGIESGKNTSQIWTFKRDQSSRHPASQH</sequence>
<protein>
    <submittedName>
        <fullName evidence="3">Uncharacterized protein</fullName>
    </submittedName>
</protein>
<gene>
    <name evidence="3" type="ORF">VNI00_012991</name>
    <name evidence="2" type="ORF">VNI00_019227</name>
</gene>
<feature type="compositionally biased region" description="Low complexity" evidence="1">
    <location>
        <begin position="14"/>
        <end position="30"/>
    </location>
</feature>
<comment type="caution">
    <text evidence="3">The sequence shown here is derived from an EMBL/GenBank/DDBJ whole genome shotgun (WGS) entry which is preliminary data.</text>
</comment>
<proteinExistence type="predicted"/>
<evidence type="ECO:0000313" key="2">
    <source>
        <dbReference type="EMBL" id="KAK7015112.1"/>
    </source>
</evidence>
<dbReference type="AlphaFoldDB" id="A0AAW0C0A6"/>
<dbReference type="EMBL" id="JAYKXP010000336">
    <property type="protein sequence ID" value="KAK7015112.1"/>
    <property type="molecule type" value="Genomic_DNA"/>
</dbReference>
<feature type="region of interest" description="Disordered" evidence="1">
    <location>
        <begin position="1"/>
        <end position="39"/>
    </location>
</feature>
<name>A0AAW0C0A6_9AGAR</name>
<reference evidence="3 4" key="1">
    <citation type="submission" date="2024-01" db="EMBL/GenBank/DDBJ databases">
        <title>A draft genome for a cacao thread blight-causing isolate of Paramarasmius palmivorus.</title>
        <authorList>
            <person name="Baruah I.K."/>
            <person name="Bukari Y."/>
            <person name="Amoako-Attah I."/>
            <person name="Meinhardt L.W."/>
            <person name="Bailey B.A."/>
            <person name="Cohen S.P."/>
        </authorList>
    </citation>
    <scope>NUCLEOTIDE SEQUENCE [LARGE SCALE GENOMIC DNA]</scope>
    <source>
        <strain evidence="3 4">GH-12</strain>
    </source>
</reference>
<keyword evidence="4" id="KW-1185">Reference proteome</keyword>